<evidence type="ECO:0000256" key="3">
    <source>
        <dbReference type="SAM" id="SignalP"/>
    </source>
</evidence>
<organism evidence="4 5">
    <name type="scientific">Halocynthiibacter halioticoli</name>
    <dbReference type="NCBI Taxonomy" id="2986804"/>
    <lineage>
        <taxon>Bacteria</taxon>
        <taxon>Pseudomonadati</taxon>
        <taxon>Pseudomonadota</taxon>
        <taxon>Alphaproteobacteria</taxon>
        <taxon>Rhodobacterales</taxon>
        <taxon>Paracoccaceae</taxon>
        <taxon>Halocynthiibacter</taxon>
    </lineage>
</organism>
<sequence>MSYLKSSFVAAAGAIVASPVLAHPGHVAESHGHTHWLAIAAVGAAVVVGFWAVTRRTKDETLKAEAEAKPSDKDDLQEA</sequence>
<keyword evidence="2" id="KW-0812">Transmembrane</keyword>
<dbReference type="Proteomes" id="UP001208041">
    <property type="component" value="Unassembled WGS sequence"/>
</dbReference>
<reference evidence="4" key="1">
    <citation type="submission" date="2022-10" db="EMBL/GenBank/DDBJ databases">
        <authorList>
            <person name="Yue Y."/>
        </authorList>
    </citation>
    <scope>NUCLEOTIDE SEQUENCE</scope>
    <source>
        <strain evidence="4">Z654</strain>
    </source>
</reference>
<proteinExistence type="predicted"/>
<evidence type="ECO:0000256" key="1">
    <source>
        <dbReference type="SAM" id="MobiDB-lite"/>
    </source>
</evidence>
<feature type="transmembrane region" description="Helical" evidence="2">
    <location>
        <begin position="32"/>
        <end position="53"/>
    </location>
</feature>
<feature type="chain" id="PRO_5042025667" evidence="3">
    <location>
        <begin position="23"/>
        <end position="79"/>
    </location>
</feature>
<dbReference type="AlphaFoldDB" id="A0AAE3IYH4"/>
<protein>
    <submittedName>
        <fullName evidence="4">Uncharacterized protein</fullName>
    </submittedName>
</protein>
<evidence type="ECO:0000313" key="5">
    <source>
        <dbReference type="Proteomes" id="UP001208041"/>
    </source>
</evidence>
<name>A0AAE3IYH4_9RHOB</name>
<feature type="signal peptide" evidence="3">
    <location>
        <begin position="1"/>
        <end position="22"/>
    </location>
</feature>
<accession>A0AAE3IYH4</accession>
<gene>
    <name evidence="4" type="ORF">OH136_01610</name>
</gene>
<comment type="caution">
    <text evidence="4">The sequence shown here is derived from an EMBL/GenBank/DDBJ whole genome shotgun (WGS) entry which is preliminary data.</text>
</comment>
<dbReference type="InterPro" id="IPR046619">
    <property type="entry name" value="DUF6732"/>
</dbReference>
<dbReference type="RefSeq" id="WP_263952075.1">
    <property type="nucleotide sequence ID" value="NZ_JAOYFC010000001.1"/>
</dbReference>
<evidence type="ECO:0000256" key="2">
    <source>
        <dbReference type="SAM" id="Phobius"/>
    </source>
</evidence>
<keyword evidence="3" id="KW-0732">Signal</keyword>
<feature type="region of interest" description="Disordered" evidence="1">
    <location>
        <begin position="60"/>
        <end position="79"/>
    </location>
</feature>
<evidence type="ECO:0000313" key="4">
    <source>
        <dbReference type="EMBL" id="MCV6823238.1"/>
    </source>
</evidence>
<dbReference type="EMBL" id="JAOYFC010000001">
    <property type="protein sequence ID" value="MCV6823238.1"/>
    <property type="molecule type" value="Genomic_DNA"/>
</dbReference>
<dbReference type="Pfam" id="PF20506">
    <property type="entry name" value="DUF6732"/>
    <property type="match status" value="1"/>
</dbReference>
<keyword evidence="2" id="KW-0472">Membrane</keyword>
<keyword evidence="2" id="KW-1133">Transmembrane helix</keyword>
<keyword evidence="5" id="KW-1185">Reference proteome</keyword>